<feature type="non-terminal residue" evidence="6">
    <location>
        <position position="1"/>
    </location>
</feature>
<dbReference type="PROSITE" id="PS00770">
    <property type="entry name" value="AA_TRANSFER_CLASS_4"/>
    <property type="match status" value="1"/>
</dbReference>
<dbReference type="InterPro" id="IPR005786">
    <property type="entry name" value="B_amino_transII"/>
</dbReference>
<dbReference type="Gene3D" id="3.30.470.10">
    <property type="match status" value="1"/>
</dbReference>
<dbReference type="PANTHER" id="PTHR42825:SF2">
    <property type="entry name" value="BRANCHED-CHAIN-AMINO-ACID AMINOTRANSFERASE 3, CHLOROPLASTIC-RELATED"/>
    <property type="match status" value="1"/>
</dbReference>
<organism evidence="6">
    <name type="scientific">marine metagenome</name>
    <dbReference type="NCBI Taxonomy" id="408172"/>
    <lineage>
        <taxon>unclassified sequences</taxon>
        <taxon>metagenomes</taxon>
        <taxon>ecological metagenomes</taxon>
    </lineage>
</organism>
<evidence type="ECO:0008006" key="7">
    <source>
        <dbReference type="Google" id="ProtNLM"/>
    </source>
</evidence>
<accession>A0A381N0K2</accession>
<dbReference type="Pfam" id="PF01063">
    <property type="entry name" value="Aminotran_4"/>
    <property type="match status" value="1"/>
</dbReference>
<dbReference type="EMBL" id="UINC01000004">
    <property type="protein sequence ID" value="SUZ47208.1"/>
    <property type="molecule type" value="Genomic_DNA"/>
</dbReference>
<dbReference type="InterPro" id="IPR036038">
    <property type="entry name" value="Aminotransferase-like"/>
</dbReference>
<dbReference type="Gene3D" id="3.20.10.10">
    <property type="entry name" value="D-amino Acid Aminotransferase, subunit A, domain 2"/>
    <property type="match status" value="1"/>
</dbReference>
<dbReference type="SUPFAM" id="SSF56752">
    <property type="entry name" value="D-aminoacid aminotransferase-like PLP-dependent enzymes"/>
    <property type="match status" value="1"/>
</dbReference>
<reference evidence="6" key="1">
    <citation type="submission" date="2018-05" db="EMBL/GenBank/DDBJ databases">
        <authorList>
            <person name="Lanie J.A."/>
            <person name="Ng W.-L."/>
            <person name="Kazmierczak K.M."/>
            <person name="Andrzejewski T.M."/>
            <person name="Davidsen T.M."/>
            <person name="Wayne K.J."/>
            <person name="Tettelin H."/>
            <person name="Glass J.I."/>
            <person name="Rusch D."/>
            <person name="Podicherti R."/>
            <person name="Tsui H.-C.T."/>
            <person name="Winkler M.E."/>
        </authorList>
    </citation>
    <scope>NUCLEOTIDE SEQUENCE</scope>
</reference>
<dbReference type="GO" id="GO:0004084">
    <property type="term" value="F:branched-chain-amino-acid transaminase activity"/>
    <property type="evidence" value="ECO:0007669"/>
    <property type="project" value="InterPro"/>
</dbReference>
<dbReference type="InterPro" id="IPR001544">
    <property type="entry name" value="Aminotrans_IV"/>
</dbReference>
<dbReference type="GO" id="GO:0009081">
    <property type="term" value="P:branched-chain amino acid metabolic process"/>
    <property type="evidence" value="ECO:0007669"/>
    <property type="project" value="InterPro"/>
</dbReference>
<dbReference type="InterPro" id="IPR018300">
    <property type="entry name" value="Aminotrans_IV_CS"/>
</dbReference>
<keyword evidence="4" id="KW-0808">Transferase</keyword>
<dbReference type="InterPro" id="IPR043131">
    <property type="entry name" value="BCAT-like_N"/>
</dbReference>
<dbReference type="InterPro" id="IPR043132">
    <property type="entry name" value="BCAT-like_C"/>
</dbReference>
<protein>
    <recommendedName>
        <fullName evidence="7">Branched-chain-amino-acid transaminase</fullName>
    </recommendedName>
</protein>
<dbReference type="PIRSF" id="PIRSF006468">
    <property type="entry name" value="BCAT1"/>
    <property type="match status" value="1"/>
</dbReference>
<proteinExistence type="inferred from homology"/>
<evidence type="ECO:0000313" key="6">
    <source>
        <dbReference type="EMBL" id="SUZ47208.1"/>
    </source>
</evidence>
<dbReference type="InterPro" id="IPR033939">
    <property type="entry name" value="BCAT_family"/>
</dbReference>
<evidence type="ECO:0000256" key="3">
    <source>
        <dbReference type="ARBA" id="ARBA00022576"/>
    </source>
</evidence>
<evidence type="ECO:0000256" key="1">
    <source>
        <dbReference type="ARBA" id="ARBA00001933"/>
    </source>
</evidence>
<evidence type="ECO:0000256" key="2">
    <source>
        <dbReference type="ARBA" id="ARBA00009320"/>
    </source>
</evidence>
<sequence length="344" mass="38035">VEDIEILQDIDWDNLTFSLSPTRSMYIAEQRDNKAWERGKLVPFGNVSISPAAGVLNYGQGIFEGLKAFRTSRDRSVLFRPKNNAARAIESAKRLCIPPVPQEMFMEAILEVVRDNADYIPPLGKGSLYIRPVIWGTGAVLGVKPAQSYTFLVFVSPVGHYFKNSEKSLHLKITNKFHRAAPRGTGGFKAIGNYAASLLPQKLAKKAGFDEVIYLNAANENFVEEVGSANLFILKDQTLVTPALTGSILPGVTRDSVIQIAKKILRLEVQEREVSVDEVLDADEVFCSGTAVTVTSIGEITTDKTFRIISGGEIGPYTMRISEILSGIRNETVEDQFEWLFPVF</sequence>
<dbReference type="NCBIfam" id="NF009897">
    <property type="entry name" value="PRK13357.1"/>
    <property type="match status" value="1"/>
</dbReference>
<dbReference type="AlphaFoldDB" id="A0A381N0K2"/>
<dbReference type="NCBIfam" id="TIGR01123">
    <property type="entry name" value="ilvE_II"/>
    <property type="match status" value="1"/>
</dbReference>
<dbReference type="PANTHER" id="PTHR42825">
    <property type="entry name" value="AMINO ACID AMINOTRANSFERASE"/>
    <property type="match status" value="1"/>
</dbReference>
<keyword evidence="5" id="KW-0663">Pyridoxal phosphate</keyword>
<evidence type="ECO:0000256" key="4">
    <source>
        <dbReference type="ARBA" id="ARBA00022679"/>
    </source>
</evidence>
<comment type="cofactor">
    <cofactor evidence="1">
        <name>pyridoxal 5'-phosphate</name>
        <dbReference type="ChEBI" id="CHEBI:597326"/>
    </cofactor>
</comment>
<keyword evidence="3" id="KW-0032">Aminotransferase</keyword>
<gene>
    <name evidence="6" type="ORF">METZ01_LOCUS62</name>
</gene>
<name>A0A381N0K2_9ZZZZ</name>
<comment type="similarity">
    <text evidence="2">Belongs to the class-IV pyridoxal-phosphate-dependent aminotransferase family.</text>
</comment>
<evidence type="ECO:0000256" key="5">
    <source>
        <dbReference type="ARBA" id="ARBA00022898"/>
    </source>
</evidence>
<dbReference type="CDD" id="cd01557">
    <property type="entry name" value="BCAT_beta_family"/>
    <property type="match status" value="1"/>
</dbReference>